<organism evidence="14 15">
    <name type="scientific">Musa troglodytarum</name>
    <name type="common">fe'i banana</name>
    <dbReference type="NCBI Taxonomy" id="320322"/>
    <lineage>
        <taxon>Eukaryota</taxon>
        <taxon>Viridiplantae</taxon>
        <taxon>Streptophyta</taxon>
        <taxon>Embryophyta</taxon>
        <taxon>Tracheophyta</taxon>
        <taxon>Spermatophyta</taxon>
        <taxon>Magnoliopsida</taxon>
        <taxon>Liliopsida</taxon>
        <taxon>Zingiberales</taxon>
        <taxon>Musaceae</taxon>
        <taxon>Musa</taxon>
    </lineage>
</organism>
<evidence type="ECO:0000313" key="15">
    <source>
        <dbReference type="Proteomes" id="UP001055439"/>
    </source>
</evidence>
<keyword evidence="3" id="KW-0479">Metal-binding</keyword>
<dbReference type="EMBL" id="CP097502">
    <property type="protein sequence ID" value="URD72831.1"/>
    <property type="molecule type" value="Genomic_DNA"/>
</dbReference>
<dbReference type="InterPro" id="IPR050339">
    <property type="entry name" value="CC_SR_Kinase"/>
</dbReference>
<sequence length="512" mass="57106">MRRSRTPKGRGRGIRRRGASQGTGATAAVVTEMEGDFPAGDLGFQLGHVTFPPFQGFSSASTGSPFPFEKLLEADGDGDGAPPVSAEEGGEDKDCILSQDFFCTPDYITPDCQQIDNGFEVDKENIPCPNSPEKITNGRNKRHKSGCSPSKYLSTIFPCHQQVAEVQLDDCDSDQIVEGKSVQIGLQKRRSYVSKSAVALRCRITPPSCFRNPYIKTVASEVQGIFDDRRFKSTVFPSIGGDGLSRYRTDFHEIEQIGCGNFSHVFKVLKRLDGCLYAVKQIIRQLRHDIERRYALMEVQALAALGSHENIVGYYTSWFENEQLYIQTELCDRSLSISKGQTLKGGEAFKIIYQISKSLHFMHDRGIAHLDVKPENIYVKDGVYKLGDFGCATLTDKSLPIEEGDARYMPQEMLNDKYEHLDKVDIFSLGASVYELVKGSRLPDSGPQFSNLREGKIPLLPGYTVQLQSLLKAMMDPDPIKRPSAKELMEHPTFEKSGGFSCKQPHRQLTKL</sequence>
<evidence type="ECO:0000256" key="12">
    <source>
        <dbReference type="SAM" id="MobiDB-lite"/>
    </source>
</evidence>
<evidence type="ECO:0000313" key="14">
    <source>
        <dbReference type="EMBL" id="URD72831.1"/>
    </source>
</evidence>
<dbReference type="FunFam" id="1.10.510.10:FF:000531">
    <property type="entry name" value="Wee1-like protein kinase"/>
    <property type="match status" value="1"/>
</dbReference>
<feature type="domain" description="Protein kinase" evidence="13">
    <location>
        <begin position="251"/>
        <end position="494"/>
    </location>
</feature>
<feature type="region of interest" description="Disordered" evidence="12">
    <location>
        <begin position="123"/>
        <end position="143"/>
    </location>
</feature>
<dbReference type="Gene3D" id="1.10.510.10">
    <property type="entry name" value="Transferase(Phosphotransferase) domain 1"/>
    <property type="match status" value="1"/>
</dbReference>
<feature type="region of interest" description="Disordered" evidence="12">
    <location>
        <begin position="69"/>
        <end position="91"/>
    </location>
</feature>
<dbReference type="PROSITE" id="PS50011">
    <property type="entry name" value="PROTEIN_KINASE_DOM"/>
    <property type="match status" value="1"/>
</dbReference>
<dbReference type="GO" id="GO:0005524">
    <property type="term" value="F:ATP binding"/>
    <property type="evidence" value="ECO:0007669"/>
    <property type="project" value="UniProtKB-UniRule"/>
</dbReference>
<feature type="binding site" evidence="11">
    <location>
        <position position="280"/>
    </location>
    <ligand>
        <name>ATP</name>
        <dbReference type="ChEBI" id="CHEBI:30616"/>
    </ligand>
</feature>
<dbReference type="PROSITE" id="PS00108">
    <property type="entry name" value="PROTEIN_KINASE_ST"/>
    <property type="match status" value="1"/>
</dbReference>
<evidence type="ECO:0000256" key="4">
    <source>
        <dbReference type="ARBA" id="ARBA00022741"/>
    </source>
</evidence>
<dbReference type="GO" id="GO:0005634">
    <property type="term" value="C:nucleus"/>
    <property type="evidence" value="ECO:0007669"/>
    <property type="project" value="TreeGrafter"/>
</dbReference>
<evidence type="ECO:0000256" key="11">
    <source>
        <dbReference type="PROSITE-ProRule" id="PRU10141"/>
    </source>
</evidence>
<dbReference type="InterPro" id="IPR008271">
    <property type="entry name" value="Ser/Thr_kinase_AS"/>
</dbReference>
<dbReference type="Proteomes" id="UP001055439">
    <property type="component" value="Chromosome 1"/>
</dbReference>
<dbReference type="Pfam" id="PF00069">
    <property type="entry name" value="Pkinase"/>
    <property type="match status" value="1"/>
</dbReference>
<dbReference type="SMART" id="SM00220">
    <property type="entry name" value="S_TKc"/>
    <property type="match status" value="1"/>
</dbReference>
<dbReference type="OrthoDB" id="5337378at2759"/>
<keyword evidence="4 11" id="KW-0547">Nucleotide-binding</keyword>
<evidence type="ECO:0000259" key="13">
    <source>
        <dbReference type="PROSITE" id="PS50011"/>
    </source>
</evidence>
<proteinExistence type="inferred from homology"/>
<dbReference type="PANTHER" id="PTHR11042:SF185">
    <property type="entry name" value="WEE1-LIKE PROTEIN KINASE"/>
    <property type="match status" value="1"/>
</dbReference>
<dbReference type="SUPFAM" id="SSF56112">
    <property type="entry name" value="Protein kinase-like (PK-like)"/>
    <property type="match status" value="1"/>
</dbReference>
<evidence type="ECO:0000256" key="3">
    <source>
        <dbReference type="ARBA" id="ARBA00022723"/>
    </source>
</evidence>
<dbReference type="FunFam" id="3.30.200.20:FF:000356">
    <property type="entry name" value="WEE protein kinase"/>
    <property type="match status" value="1"/>
</dbReference>
<name>A0A9E7E9I7_9LILI</name>
<dbReference type="EC" id="2.7.10.2" evidence="1"/>
<dbReference type="AlphaFoldDB" id="A0A9E7E9I7"/>
<keyword evidence="8" id="KW-0829">Tyrosine-protein kinase</keyword>
<evidence type="ECO:0000256" key="1">
    <source>
        <dbReference type="ARBA" id="ARBA00011903"/>
    </source>
</evidence>
<keyword evidence="5" id="KW-0418">Kinase</keyword>
<feature type="region of interest" description="Disordered" evidence="12">
    <location>
        <begin position="1"/>
        <end position="25"/>
    </location>
</feature>
<dbReference type="GO" id="GO:0004715">
    <property type="term" value="F:non-membrane spanning protein tyrosine kinase activity"/>
    <property type="evidence" value="ECO:0007669"/>
    <property type="project" value="UniProtKB-EC"/>
</dbReference>
<protein>
    <recommendedName>
        <fullName evidence="10">Wee1-like protein kinase</fullName>
        <ecNumber evidence="1">2.7.10.2</ecNumber>
    </recommendedName>
</protein>
<keyword evidence="15" id="KW-1185">Reference proteome</keyword>
<evidence type="ECO:0000256" key="9">
    <source>
        <dbReference type="ARBA" id="ARBA00037982"/>
    </source>
</evidence>
<feature type="compositionally biased region" description="Basic residues" evidence="12">
    <location>
        <begin position="1"/>
        <end position="18"/>
    </location>
</feature>
<evidence type="ECO:0000256" key="5">
    <source>
        <dbReference type="ARBA" id="ARBA00022777"/>
    </source>
</evidence>
<dbReference type="PANTHER" id="PTHR11042">
    <property type="entry name" value="EUKARYOTIC TRANSLATION INITIATION FACTOR 2-ALPHA KINASE EIF2-ALPHA KINASE -RELATED"/>
    <property type="match status" value="1"/>
</dbReference>
<dbReference type="GO" id="GO:0046872">
    <property type="term" value="F:metal ion binding"/>
    <property type="evidence" value="ECO:0007669"/>
    <property type="project" value="UniProtKB-KW"/>
</dbReference>
<reference evidence="14" key="1">
    <citation type="submission" date="2022-05" db="EMBL/GenBank/DDBJ databases">
        <title>The Musa troglodytarum L. genome provides insights into the mechanism of non-climacteric behaviour and enrichment of carotenoids.</title>
        <authorList>
            <person name="Wang J."/>
        </authorList>
    </citation>
    <scope>NUCLEOTIDE SEQUENCE</scope>
    <source>
        <tissue evidence="14">Leaf</tissue>
    </source>
</reference>
<dbReference type="InterPro" id="IPR011009">
    <property type="entry name" value="Kinase-like_dom_sf"/>
</dbReference>
<keyword evidence="6 11" id="KW-0067">ATP-binding</keyword>
<evidence type="ECO:0000256" key="6">
    <source>
        <dbReference type="ARBA" id="ARBA00022840"/>
    </source>
</evidence>
<evidence type="ECO:0000256" key="7">
    <source>
        <dbReference type="ARBA" id="ARBA00022842"/>
    </source>
</evidence>
<comment type="similarity">
    <text evidence="9">Belongs to the protein kinase superfamily. Ser/Thr protein kinase family. GCN2 subfamily.</text>
</comment>
<evidence type="ECO:0000256" key="10">
    <source>
        <dbReference type="ARBA" id="ARBA00067836"/>
    </source>
</evidence>
<evidence type="ECO:0000256" key="2">
    <source>
        <dbReference type="ARBA" id="ARBA00022679"/>
    </source>
</evidence>
<evidence type="ECO:0000256" key="8">
    <source>
        <dbReference type="ARBA" id="ARBA00023137"/>
    </source>
</evidence>
<dbReference type="InterPro" id="IPR000719">
    <property type="entry name" value="Prot_kinase_dom"/>
</dbReference>
<dbReference type="GO" id="GO:0005737">
    <property type="term" value="C:cytoplasm"/>
    <property type="evidence" value="ECO:0007669"/>
    <property type="project" value="TreeGrafter"/>
</dbReference>
<gene>
    <name evidence="14" type="ORF">MUK42_08333</name>
</gene>
<dbReference type="InterPro" id="IPR017441">
    <property type="entry name" value="Protein_kinase_ATP_BS"/>
</dbReference>
<keyword evidence="7" id="KW-0460">Magnesium</keyword>
<keyword evidence="2" id="KW-0808">Transferase</keyword>
<dbReference type="Gene3D" id="3.30.200.20">
    <property type="entry name" value="Phosphorylase Kinase, domain 1"/>
    <property type="match status" value="1"/>
</dbReference>
<dbReference type="PROSITE" id="PS00107">
    <property type="entry name" value="PROTEIN_KINASE_ATP"/>
    <property type="match status" value="1"/>
</dbReference>
<accession>A0A9E7E9I7</accession>